<dbReference type="STRING" id="394096.DB31_5458"/>
<evidence type="ECO:0000256" key="4">
    <source>
        <dbReference type="ARBA" id="ARBA00022840"/>
    </source>
</evidence>
<dbReference type="EMBL" id="JMCB01000003">
    <property type="protein sequence ID" value="KFE70416.1"/>
    <property type="molecule type" value="Genomic_DNA"/>
</dbReference>
<gene>
    <name evidence="8" type="ORF">DB31_5458</name>
</gene>
<protein>
    <submittedName>
        <fullName evidence="8">Serine/threonine kinase</fullName>
    </submittedName>
</protein>
<feature type="transmembrane region" description="Helical" evidence="6">
    <location>
        <begin position="97"/>
        <end position="113"/>
    </location>
</feature>
<dbReference type="SMART" id="SM00220">
    <property type="entry name" value="S_TKc"/>
    <property type="match status" value="1"/>
</dbReference>
<evidence type="ECO:0000256" key="1">
    <source>
        <dbReference type="ARBA" id="ARBA00022679"/>
    </source>
</evidence>
<dbReference type="InterPro" id="IPR000719">
    <property type="entry name" value="Prot_kinase_dom"/>
</dbReference>
<keyword evidence="6" id="KW-0472">Membrane</keyword>
<comment type="caution">
    <text evidence="8">The sequence shown here is derived from an EMBL/GenBank/DDBJ whole genome shotgun (WGS) entry which is preliminary data.</text>
</comment>
<dbReference type="PROSITE" id="PS50011">
    <property type="entry name" value="PROTEIN_KINASE_DOM"/>
    <property type="match status" value="1"/>
</dbReference>
<proteinExistence type="predicted"/>
<feature type="transmembrane region" description="Helical" evidence="6">
    <location>
        <begin position="63"/>
        <end position="85"/>
    </location>
</feature>
<dbReference type="PROSITE" id="PS00107">
    <property type="entry name" value="PROTEIN_KINASE_ATP"/>
    <property type="match status" value="1"/>
</dbReference>
<dbReference type="Gene3D" id="3.30.200.20">
    <property type="entry name" value="Phosphorylase Kinase, domain 1"/>
    <property type="match status" value="1"/>
</dbReference>
<keyword evidence="2 5" id="KW-0547">Nucleotide-binding</keyword>
<dbReference type="AlphaFoldDB" id="A0A085WRV3"/>
<evidence type="ECO:0000259" key="7">
    <source>
        <dbReference type="PROSITE" id="PS50011"/>
    </source>
</evidence>
<keyword evidence="1" id="KW-0808">Transferase</keyword>
<feature type="transmembrane region" description="Helical" evidence="6">
    <location>
        <begin position="212"/>
        <end position="232"/>
    </location>
</feature>
<accession>A0A085WRV3</accession>
<evidence type="ECO:0000313" key="9">
    <source>
        <dbReference type="Proteomes" id="UP000028725"/>
    </source>
</evidence>
<keyword evidence="6" id="KW-1133">Transmembrane helix</keyword>
<evidence type="ECO:0000313" key="8">
    <source>
        <dbReference type="EMBL" id="KFE70416.1"/>
    </source>
</evidence>
<dbReference type="SUPFAM" id="SSF56112">
    <property type="entry name" value="Protein kinase-like (PK-like)"/>
    <property type="match status" value="1"/>
</dbReference>
<dbReference type="InterPro" id="IPR011009">
    <property type="entry name" value="Kinase-like_dom_sf"/>
</dbReference>
<dbReference type="PANTHER" id="PTHR43289:SF6">
    <property type="entry name" value="SERINE_THREONINE-PROTEIN KINASE NEKL-3"/>
    <property type="match status" value="1"/>
</dbReference>
<dbReference type="PROSITE" id="PS00108">
    <property type="entry name" value="PROTEIN_KINASE_ST"/>
    <property type="match status" value="1"/>
</dbReference>
<evidence type="ECO:0000256" key="6">
    <source>
        <dbReference type="SAM" id="Phobius"/>
    </source>
</evidence>
<dbReference type="PATRIC" id="fig|394096.3.peg.1937"/>
<dbReference type="Pfam" id="PF00069">
    <property type="entry name" value="Pkinase"/>
    <property type="match status" value="1"/>
</dbReference>
<evidence type="ECO:0000256" key="5">
    <source>
        <dbReference type="PROSITE-ProRule" id="PRU10141"/>
    </source>
</evidence>
<feature type="transmembrane region" description="Helical" evidence="6">
    <location>
        <begin position="34"/>
        <end position="57"/>
    </location>
</feature>
<dbReference type="RefSeq" id="WP_083968091.1">
    <property type="nucleotide sequence ID" value="NZ_JMCB01000003.1"/>
</dbReference>
<dbReference type="PANTHER" id="PTHR43289">
    <property type="entry name" value="MITOGEN-ACTIVATED PROTEIN KINASE KINASE KINASE 20-RELATED"/>
    <property type="match status" value="1"/>
</dbReference>
<dbReference type="GO" id="GO:0004674">
    <property type="term" value="F:protein serine/threonine kinase activity"/>
    <property type="evidence" value="ECO:0007669"/>
    <property type="project" value="TreeGrafter"/>
</dbReference>
<reference evidence="8 9" key="1">
    <citation type="submission" date="2014-04" db="EMBL/GenBank/DDBJ databases">
        <title>Genome assembly of Hyalangium minutum DSM 14724.</title>
        <authorList>
            <person name="Sharma G."/>
            <person name="Subramanian S."/>
        </authorList>
    </citation>
    <scope>NUCLEOTIDE SEQUENCE [LARGE SCALE GENOMIC DNA]</scope>
    <source>
        <strain evidence="8 9">DSM 14724</strain>
    </source>
</reference>
<dbReference type="GO" id="GO:0005524">
    <property type="term" value="F:ATP binding"/>
    <property type="evidence" value="ECO:0007669"/>
    <property type="project" value="UniProtKB-UniRule"/>
</dbReference>
<organism evidence="8 9">
    <name type="scientific">Hyalangium minutum</name>
    <dbReference type="NCBI Taxonomy" id="394096"/>
    <lineage>
        <taxon>Bacteria</taxon>
        <taxon>Pseudomonadati</taxon>
        <taxon>Myxococcota</taxon>
        <taxon>Myxococcia</taxon>
        <taxon>Myxococcales</taxon>
        <taxon>Cystobacterineae</taxon>
        <taxon>Archangiaceae</taxon>
        <taxon>Hyalangium</taxon>
    </lineage>
</organism>
<dbReference type="CDD" id="cd14014">
    <property type="entry name" value="STKc_PknB_like"/>
    <property type="match status" value="1"/>
</dbReference>
<keyword evidence="9" id="KW-1185">Reference proteome</keyword>
<keyword evidence="4 5" id="KW-0067">ATP-binding</keyword>
<dbReference type="Gene3D" id="1.10.510.10">
    <property type="entry name" value="Transferase(Phosphotransferase) domain 1"/>
    <property type="match status" value="1"/>
</dbReference>
<keyword evidence="6" id="KW-0812">Transmembrane</keyword>
<evidence type="ECO:0000256" key="2">
    <source>
        <dbReference type="ARBA" id="ARBA00022741"/>
    </source>
</evidence>
<evidence type="ECO:0000256" key="3">
    <source>
        <dbReference type="ARBA" id="ARBA00022777"/>
    </source>
</evidence>
<feature type="domain" description="Protein kinase" evidence="7">
    <location>
        <begin position="215"/>
        <end position="481"/>
    </location>
</feature>
<keyword evidence="3 8" id="KW-0418">Kinase</keyword>
<dbReference type="OrthoDB" id="9801841at2"/>
<feature type="binding site" evidence="5">
    <location>
        <position position="244"/>
    </location>
    <ligand>
        <name>ATP</name>
        <dbReference type="ChEBI" id="CHEBI:30616"/>
    </ligand>
</feature>
<dbReference type="Proteomes" id="UP000028725">
    <property type="component" value="Unassembled WGS sequence"/>
</dbReference>
<dbReference type="InterPro" id="IPR017441">
    <property type="entry name" value="Protein_kinase_ATP_BS"/>
</dbReference>
<feature type="transmembrane region" description="Helical" evidence="6">
    <location>
        <begin position="181"/>
        <end position="200"/>
    </location>
</feature>
<name>A0A085WRV3_9BACT</name>
<sequence length="532" mass="58136">MKHLGPDLSQPSASLASALPSEEERSFLQERLKFLFKTLFLLSGGFYAITSITVPLLRGDPLLRIFTASSSVFHLGAVVIAFGFWQVCRRGAHSLRLLRLCDSMGLLGALYLLKVDAYIDNDSHALMLVTNAVIISRAVLIPGSIRRAFWMSVAGALPDPVFLGMMRVKSSGGFLVPALEALLWSAIAIIMASLVTRVIYGLRKQVRDARKLGQYTLLQMLGAGAMGDVYLASHAMMRRRTAIKVLRASHDGHGLERFEREVQLTSQLTHPNTIAIYDYGRTAEGLFYYVMEHLEGMDLERLLAASGPLPPARVIHILRQVCGALEEAHGLGLLHRDIKPANLFLCRRRGVPDLVKVLDFGLVKQVGGSEAGGSAQAPVVVGTPHYMAPEAILDPMKVDGRGDLYSLGAVGYALLTGTHVFKGQSAAEICSHHVNTTPELPSVRLGRALPDDLCGTILRCLEKRPETRFSSTRELRIALELCADAGKWTEEDSERWWEQNAASLETAAVRHTPQELTGTQTVVTNSLGRVAA</sequence>
<dbReference type="InterPro" id="IPR008271">
    <property type="entry name" value="Ser/Thr_kinase_AS"/>
</dbReference>